<sequence length="298" mass="32379">MKITVCDGDRLANVELTDDCPVENLLALVMVDLENDHDRALVSLLKDGVDVMAGGRGKTLVECGLADGDLLIYRFSPRPVPSVPAVTPPSPPATSARPAAAAPAAAAAAASSVLLNDGLDDQRRRLAELVGQGLGQIDNRQLMTEAEKDEELCKDLYGKMQNKSTLDQIYSAWQPLYDVYVNNPLDYAGFRREYALYLADCKRISDEIMHNPNSAIAQAYKAEDQVRNRPRRRSVDQEKLAELVSMGFARPDAENALKNASNDLNTAITLLFDQAEKDAADIAAAEKASAEGSAKMEK</sequence>
<evidence type="ECO:0000313" key="1">
    <source>
        <dbReference type="EnsemblMetazoa" id="PPA35278.1"/>
    </source>
</evidence>
<gene>
    <name evidence="1" type="primary">WBGene00273647</name>
</gene>
<accession>A0A2A6B938</accession>
<organism evidence="1 2">
    <name type="scientific">Pristionchus pacificus</name>
    <name type="common">Parasitic nematode worm</name>
    <dbReference type="NCBI Taxonomy" id="54126"/>
    <lineage>
        <taxon>Eukaryota</taxon>
        <taxon>Metazoa</taxon>
        <taxon>Ecdysozoa</taxon>
        <taxon>Nematoda</taxon>
        <taxon>Chromadorea</taxon>
        <taxon>Rhabditida</taxon>
        <taxon>Rhabditina</taxon>
        <taxon>Diplogasteromorpha</taxon>
        <taxon>Diplogasteroidea</taxon>
        <taxon>Neodiplogasteridae</taxon>
        <taxon>Pristionchus</taxon>
    </lineage>
</organism>
<dbReference type="Gene3D" id="1.10.8.10">
    <property type="entry name" value="DNA helicase RuvA subunit, C-terminal domain"/>
    <property type="match status" value="1"/>
</dbReference>
<accession>A0A8R1YQ46</accession>
<evidence type="ECO:0000313" key="2">
    <source>
        <dbReference type="Proteomes" id="UP000005239"/>
    </source>
</evidence>
<dbReference type="InterPro" id="IPR009060">
    <property type="entry name" value="UBA-like_sf"/>
</dbReference>
<dbReference type="EnsemblMetazoa" id="PPA35278.1">
    <property type="protein sequence ID" value="PPA35278.1"/>
    <property type="gene ID" value="WBGene00273647"/>
</dbReference>
<dbReference type="AlphaFoldDB" id="A0A2A6B938"/>
<keyword evidence="2" id="KW-1185">Reference proteome</keyword>
<reference evidence="1" key="2">
    <citation type="submission" date="2022-06" db="UniProtKB">
        <authorList>
            <consortium name="EnsemblMetazoa"/>
        </authorList>
    </citation>
    <scope>IDENTIFICATION</scope>
    <source>
        <strain evidence="1">PS312</strain>
    </source>
</reference>
<dbReference type="PROSITE" id="PS50030">
    <property type="entry name" value="UBA"/>
    <property type="match status" value="1"/>
</dbReference>
<reference evidence="2" key="1">
    <citation type="journal article" date="2008" name="Nat. Genet.">
        <title>The Pristionchus pacificus genome provides a unique perspective on nematode lifestyle and parasitism.</title>
        <authorList>
            <person name="Dieterich C."/>
            <person name="Clifton S.W."/>
            <person name="Schuster L.N."/>
            <person name="Chinwalla A."/>
            <person name="Delehaunty K."/>
            <person name="Dinkelacker I."/>
            <person name="Fulton L."/>
            <person name="Fulton R."/>
            <person name="Godfrey J."/>
            <person name="Minx P."/>
            <person name="Mitreva M."/>
            <person name="Roeseler W."/>
            <person name="Tian H."/>
            <person name="Witte H."/>
            <person name="Yang S.P."/>
            <person name="Wilson R.K."/>
            <person name="Sommer R.J."/>
        </authorList>
    </citation>
    <scope>NUCLEOTIDE SEQUENCE [LARGE SCALE GENOMIC DNA]</scope>
    <source>
        <strain evidence="2">PS312</strain>
    </source>
</reference>
<proteinExistence type="predicted"/>
<name>A0A2A6B938_PRIPA</name>
<dbReference type="SMART" id="SM00165">
    <property type="entry name" value="UBA"/>
    <property type="match status" value="1"/>
</dbReference>
<protein>
    <submittedName>
        <fullName evidence="1">UBA domain-containing protein</fullName>
    </submittedName>
</protein>
<dbReference type="Pfam" id="PF00627">
    <property type="entry name" value="UBA"/>
    <property type="match status" value="1"/>
</dbReference>
<dbReference type="OrthoDB" id="1047367at2759"/>
<dbReference type="SUPFAM" id="SSF46934">
    <property type="entry name" value="UBA-like"/>
    <property type="match status" value="1"/>
</dbReference>
<dbReference type="InterPro" id="IPR015940">
    <property type="entry name" value="UBA"/>
</dbReference>
<dbReference type="Proteomes" id="UP000005239">
    <property type="component" value="Unassembled WGS sequence"/>
</dbReference>